<dbReference type="Pfam" id="PF00656">
    <property type="entry name" value="Peptidase_C14"/>
    <property type="match status" value="1"/>
</dbReference>
<dbReference type="Gene3D" id="2.10.230.10">
    <property type="entry name" value="Heat shock protein DnaJ, cysteine-rich domain"/>
    <property type="match status" value="1"/>
</dbReference>
<dbReference type="NCBIfam" id="NF047832">
    <property type="entry name" value="caspase_w_EACC1"/>
    <property type="match status" value="1"/>
</dbReference>
<evidence type="ECO:0000313" key="5">
    <source>
        <dbReference type="Proteomes" id="UP000749040"/>
    </source>
</evidence>
<feature type="compositionally biased region" description="Pro residues" evidence="2">
    <location>
        <begin position="245"/>
        <end position="268"/>
    </location>
</feature>
<keyword evidence="5" id="KW-1185">Reference proteome</keyword>
<dbReference type="InterPro" id="IPR036410">
    <property type="entry name" value="HSP_DnaJ_Cys-rich_dom_sf"/>
</dbReference>
<dbReference type="InterPro" id="IPR011600">
    <property type="entry name" value="Pept_C14_caspase"/>
</dbReference>
<evidence type="ECO:0000256" key="1">
    <source>
        <dbReference type="PROSITE-ProRule" id="PRU00546"/>
    </source>
</evidence>
<dbReference type="InterPro" id="IPR001305">
    <property type="entry name" value="HSP_DnaJ_Cys-rich_dom"/>
</dbReference>
<dbReference type="InterPro" id="IPR002939">
    <property type="entry name" value="DnaJ_C"/>
</dbReference>
<feature type="domain" description="CR-type" evidence="3">
    <location>
        <begin position="291"/>
        <end position="362"/>
    </location>
</feature>
<dbReference type="RefSeq" id="WP_205360990.1">
    <property type="nucleotide sequence ID" value="NZ_JADKYB010000019.1"/>
</dbReference>
<keyword evidence="1" id="KW-0479">Metal-binding</keyword>
<accession>A0ABS2TZE1</accession>
<sequence length="482" mass="52347">MTGERDALLIATGRYDSPALRTLRSPVQDVDGLAAVLGDPAIGGFRVRTVTDAPSYQVTRALEEFFRGRGRDDTLLLHLSCHGIKDDDGRLYFATEDTDKDLPASTAVSAAFVQAQMERCRARSIVVLLDCCYSGAFLAGAKGDGSVHVREELAGHGRVVLTATNRTEYAWEGDRLESLDPQLSRFTGALVSGLRGGAADLNRDGRITVTELYDYVYEEVRRSGARQTPRMWADVEYQVVIARVPPRPAPQPPPGPPPEPPPAEPPWPTRARRGKDALIPLELTLREVTFGVDKEVVVDTAVPCDPCRRTGRVGDSPEIACAACHGAGIVRDGGTCRPCDGTGTVFRAPCPVCEGHARVPARRTLTVRIPPGVDNSTRIRLAGEGEIGPGGGPAADLYVEIVELPDPRYTRRGDDFVVVERIPRRVAEKGGTVTVETFDGPRNIRVAPGHDPAKLLRLRGLGARRLWERERGDLLVRVEPTP</sequence>
<dbReference type="PANTHER" id="PTHR43096:SF48">
    <property type="entry name" value="CHAPERONE PROTEIN DNAJ"/>
    <property type="match status" value="1"/>
</dbReference>
<dbReference type="PROSITE" id="PS51188">
    <property type="entry name" value="ZF_CR"/>
    <property type="match status" value="1"/>
</dbReference>
<dbReference type="InterPro" id="IPR008971">
    <property type="entry name" value="HSP40/DnaJ_pept-bd"/>
</dbReference>
<dbReference type="Gene3D" id="2.60.260.20">
    <property type="entry name" value="Urease metallochaperone UreE, N-terminal domain"/>
    <property type="match status" value="2"/>
</dbReference>
<dbReference type="PROSITE" id="PS00018">
    <property type="entry name" value="EF_HAND_1"/>
    <property type="match status" value="1"/>
</dbReference>
<name>A0ABS2TZE1_9ACTN</name>
<comment type="caution">
    <text evidence="4">The sequence shown here is derived from an EMBL/GenBank/DDBJ whole genome shotgun (WGS) entry which is preliminary data.</text>
</comment>
<dbReference type="Gene3D" id="3.40.50.1460">
    <property type="match status" value="1"/>
</dbReference>
<dbReference type="SUPFAM" id="SSF52129">
    <property type="entry name" value="Caspase-like"/>
    <property type="match status" value="1"/>
</dbReference>
<feature type="zinc finger region" description="CR-type" evidence="1">
    <location>
        <begin position="291"/>
        <end position="362"/>
    </location>
</feature>
<proteinExistence type="predicted"/>
<dbReference type="SUPFAM" id="SSF57938">
    <property type="entry name" value="DnaJ/Hsp40 cysteine-rich domain"/>
    <property type="match status" value="1"/>
</dbReference>
<organism evidence="4 5">
    <name type="scientific">Actinacidiphila acididurans</name>
    <dbReference type="NCBI Taxonomy" id="2784346"/>
    <lineage>
        <taxon>Bacteria</taxon>
        <taxon>Bacillati</taxon>
        <taxon>Actinomycetota</taxon>
        <taxon>Actinomycetes</taxon>
        <taxon>Kitasatosporales</taxon>
        <taxon>Streptomycetaceae</taxon>
        <taxon>Actinacidiphila</taxon>
    </lineage>
</organism>
<protein>
    <submittedName>
        <fullName evidence="4">Caspase family protein</fullName>
    </submittedName>
</protein>
<keyword evidence="1" id="KW-0862">Zinc</keyword>
<evidence type="ECO:0000256" key="2">
    <source>
        <dbReference type="SAM" id="MobiDB-lite"/>
    </source>
</evidence>
<gene>
    <name evidence="4" type="ORF">ITX44_29955</name>
</gene>
<dbReference type="SUPFAM" id="SSF49493">
    <property type="entry name" value="HSP40/DnaJ peptide-binding domain"/>
    <property type="match status" value="2"/>
</dbReference>
<reference evidence="4 5" key="1">
    <citation type="submission" date="2021-01" db="EMBL/GenBank/DDBJ databases">
        <title>Streptomyces acididurans sp. nov., isolated from a peat swamp forest soil.</title>
        <authorList>
            <person name="Chantavorakit T."/>
            <person name="Duangmal K."/>
        </authorList>
    </citation>
    <scope>NUCLEOTIDE SEQUENCE [LARGE SCALE GENOMIC DNA]</scope>
    <source>
        <strain evidence="4 5">KK5PA1</strain>
    </source>
</reference>
<dbReference type="CDD" id="cd10719">
    <property type="entry name" value="DnaJ_zf"/>
    <property type="match status" value="1"/>
</dbReference>
<dbReference type="Proteomes" id="UP000749040">
    <property type="component" value="Unassembled WGS sequence"/>
</dbReference>
<dbReference type="Pfam" id="PF01556">
    <property type="entry name" value="DnaJ_C"/>
    <property type="match status" value="1"/>
</dbReference>
<feature type="region of interest" description="Disordered" evidence="2">
    <location>
        <begin position="245"/>
        <end position="271"/>
    </location>
</feature>
<evidence type="ECO:0000313" key="4">
    <source>
        <dbReference type="EMBL" id="MBM9508705.1"/>
    </source>
</evidence>
<dbReference type="EMBL" id="JADKYB010000019">
    <property type="protein sequence ID" value="MBM9508705.1"/>
    <property type="molecule type" value="Genomic_DNA"/>
</dbReference>
<dbReference type="InterPro" id="IPR029030">
    <property type="entry name" value="Caspase-like_dom_sf"/>
</dbReference>
<dbReference type="CDD" id="cd10747">
    <property type="entry name" value="DnaJ_C"/>
    <property type="match status" value="1"/>
</dbReference>
<dbReference type="PANTHER" id="PTHR43096">
    <property type="entry name" value="DNAJ HOMOLOG 1, MITOCHONDRIAL-RELATED"/>
    <property type="match status" value="1"/>
</dbReference>
<keyword evidence="1" id="KW-0863">Zinc-finger</keyword>
<evidence type="ECO:0000259" key="3">
    <source>
        <dbReference type="PROSITE" id="PS51188"/>
    </source>
</evidence>
<dbReference type="InterPro" id="IPR018247">
    <property type="entry name" value="EF_Hand_1_Ca_BS"/>
</dbReference>